<name>A0A1F6E645_9BACT</name>
<keyword evidence="4 6" id="KW-1133">Transmembrane helix</keyword>
<feature type="domain" description="VTT" evidence="7">
    <location>
        <begin position="61"/>
        <end position="182"/>
    </location>
</feature>
<protein>
    <recommendedName>
        <fullName evidence="7">VTT domain-containing protein</fullName>
    </recommendedName>
</protein>
<evidence type="ECO:0000256" key="2">
    <source>
        <dbReference type="ARBA" id="ARBA00022475"/>
    </source>
</evidence>
<dbReference type="Pfam" id="PF09335">
    <property type="entry name" value="VTT_dom"/>
    <property type="match status" value="1"/>
</dbReference>
<dbReference type="InterPro" id="IPR032816">
    <property type="entry name" value="VTT_dom"/>
</dbReference>
<dbReference type="PANTHER" id="PTHR42709">
    <property type="entry name" value="ALKALINE PHOSPHATASE LIKE PROTEIN"/>
    <property type="match status" value="1"/>
</dbReference>
<evidence type="ECO:0000313" key="9">
    <source>
        <dbReference type="Proteomes" id="UP000176914"/>
    </source>
</evidence>
<evidence type="ECO:0000256" key="1">
    <source>
        <dbReference type="ARBA" id="ARBA00004651"/>
    </source>
</evidence>
<dbReference type="PANTHER" id="PTHR42709:SF6">
    <property type="entry name" value="UNDECAPRENYL PHOSPHATE TRANSPORTER A"/>
    <property type="match status" value="1"/>
</dbReference>
<accession>A0A1F6E645</accession>
<dbReference type="GO" id="GO:0005886">
    <property type="term" value="C:plasma membrane"/>
    <property type="evidence" value="ECO:0007669"/>
    <property type="project" value="UniProtKB-SubCell"/>
</dbReference>
<evidence type="ECO:0000256" key="6">
    <source>
        <dbReference type="SAM" id="Phobius"/>
    </source>
</evidence>
<evidence type="ECO:0000259" key="7">
    <source>
        <dbReference type="Pfam" id="PF09335"/>
    </source>
</evidence>
<keyword evidence="2" id="KW-1003">Cell membrane</keyword>
<dbReference type="InterPro" id="IPR051311">
    <property type="entry name" value="DedA_domain"/>
</dbReference>
<dbReference type="EMBL" id="MFLL01000018">
    <property type="protein sequence ID" value="OGG69138.1"/>
    <property type="molecule type" value="Genomic_DNA"/>
</dbReference>
<evidence type="ECO:0000313" key="8">
    <source>
        <dbReference type="EMBL" id="OGG69138.1"/>
    </source>
</evidence>
<sequence>MWLPIFAFAAFASFYAVWGLLGLPPQAEVIELARGYFQTYGLITVFICAMLEAMLLVGWYFPGSLVIVLAVVVAGNDIAQVIGVAVVTTLGFLVAYTFNYFMGEYGWYKLFAALGFREPLEKAQKQLTKYGPRAIFLTYWHPNLGALTATAAGILFVPFRTFIVYSIGATVVWDTFWTIVGYTLGNTAITVIGPKFVVAFIALWIACIFIFRTKSEAAKAALPPV</sequence>
<gene>
    <name evidence="8" type="ORF">A3C20_03300</name>
</gene>
<feature type="transmembrane region" description="Helical" evidence="6">
    <location>
        <begin position="139"/>
        <end position="157"/>
    </location>
</feature>
<dbReference type="AlphaFoldDB" id="A0A1F6E645"/>
<organism evidence="8 9">
    <name type="scientific">Candidatus Kaiserbacteria bacterium RIFCSPHIGHO2_02_FULL_55_25</name>
    <dbReference type="NCBI Taxonomy" id="1798498"/>
    <lineage>
        <taxon>Bacteria</taxon>
        <taxon>Candidatus Kaiseribacteriota</taxon>
    </lineage>
</organism>
<keyword evidence="3 6" id="KW-0812">Transmembrane</keyword>
<reference evidence="8 9" key="1">
    <citation type="journal article" date="2016" name="Nat. Commun.">
        <title>Thousands of microbial genomes shed light on interconnected biogeochemical processes in an aquifer system.</title>
        <authorList>
            <person name="Anantharaman K."/>
            <person name="Brown C.T."/>
            <person name="Hug L.A."/>
            <person name="Sharon I."/>
            <person name="Castelle C.J."/>
            <person name="Probst A.J."/>
            <person name="Thomas B.C."/>
            <person name="Singh A."/>
            <person name="Wilkins M.J."/>
            <person name="Karaoz U."/>
            <person name="Brodie E.L."/>
            <person name="Williams K.H."/>
            <person name="Hubbard S.S."/>
            <person name="Banfield J.F."/>
        </authorList>
    </citation>
    <scope>NUCLEOTIDE SEQUENCE [LARGE SCALE GENOMIC DNA]</scope>
</reference>
<dbReference type="Proteomes" id="UP000176914">
    <property type="component" value="Unassembled WGS sequence"/>
</dbReference>
<feature type="transmembrane region" description="Helical" evidence="6">
    <location>
        <begin position="188"/>
        <end position="211"/>
    </location>
</feature>
<evidence type="ECO:0000256" key="4">
    <source>
        <dbReference type="ARBA" id="ARBA00022989"/>
    </source>
</evidence>
<feature type="transmembrane region" description="Helical" evidence="6">
    <location>
        <begin position="81"/>
        <end position="101"/>
    </location>
</feature>
<comment type="caution">
    <text evidence="8">The sequence shown here is derived from an EMBL/GenBank/DDBJ whole genome shotgun (WGS) entry which is preliminary data.</text>
</comment>
<evidence type="ECO:0000256" key="5">
    <source>
        <dbReference type="ARBA" id="ARBA00023136"/>
    </source>
</evidence>
<keyword evidence="5 6" id="KW-0472">Membrane</keyword>
<proteinExistence type="predicted"/>
<feature type="transmembrane region" description="Helical" evidence="6">
    <location>
        <begin position="162"/>
        <end position="182"/>
    </location>
</feature>
<feature type="transmembrane region" description="Helical" evidence="6">
    <location>
        <begin position="43"/>
        <end position="74"/>
    </location>
</feature>
<evidence type="ECO:0000256" key="3">
    <source>
        <dbReference type="ARBA" id="ARBA00022692"/>
    </source>
</evidence>
<comment type="subcellular location">
    <subcellularLocation>
        <location evidence="1">Cell membrane</location>
        <topology evidence="1">Multi-pass membrane protein</topology>
    </subcellularLocation>
</comment>